<feature type="chain" id="PRO_5046650178" description="Alpha-related fimbriae minor subunit 1" evidence="1">
    <location>
        <begin position="23"/>
        <end position="160"/>
    </location>
</feature>
<keyword evidence="3" id="KW-1185">Reference proteome</keyword>
<feature type="signal peptide" evidence="1">
    <location>
        <begin position="1"/>
        <end position="22"/>
    </location>
</feature>
<evidence type="ECO:0000256" key="1">
    <source>
        <dbReference type="SAM" id="SignalP"/>
    </source>
</evidence>
<dbReference type="GeneID" id="61903422"/>
<keyword evidence="1" id="KW-0732">Signal</keyword>
<sequence>MKKTLLSIMTVAALISSASVYSQTVDKNIQVEAEIPGMITITKSGGGVIPTLKLLPVENGAKKYTVSEDIQIVNNFNNDTKVKISINGDFALTESVDKVKVFSGLEVKLKDTILTNAGNEFLLADVNNSVKLAITGESPDNVLSEERYTGELKLTVESVA</sequence>
<dbReference type="InterPro" id="IPR007540">
    <property type="entry name" value="Fimbrial_CS1-type"/>
</dbReference>
<gene>
    <name evidence="2" type="ORF">ACZ76_10425</name>
</gene>
<dbReference type="Gene3D" id="2.60.40.2040">
    <property type="entry name" value="CFA/I fimbrial subunit E, pilin domain"/>
    <property type="match status" value="1"/>
</dbReference>
<protein>
    <recommendedName>
        <fullName evidence="4">Alpha-related fimbriae minor subunit 1</fullName>
    </recommendedName>
</protein>
<dbReference type="Pfam" id="PF04449">
    <property type="entry name" value="Fimbrial_CS1"/>
    <property type="match status" value="1"/>
</dbReference>
<dbReference type="Proteomes" id="UP000069914">
    <property type="component" value="Chromosome"/>
</dbReference>
<name>A0ABN4H6S8_YERAE</name>
<dbReference type="EMBL" id="CP011975">
    <property type="protein sequence ID" value="AKP33929.1"/>
    <property type="molecule type" value="Genomic_DNA"/>
</dbReference>
<evidence type="ECO:0008006" key="4">
    <source>
        <dbReference type="Google" id="ProtNLM"/>
    </source>
</evidence>
<reference evidence="2 3" key="1">
    <citation type="journal article" date="2015" name="Genome Announc.">
        <title>De Novo Genome Sequence of Yersinia aleksiciae Y159T.</title>
        <authorList>
            <person name="Sprague L.D."/>
            <person name="Neubauer H."/>
        </authorList>
    </citation>
    <scope>NUCLEOTIDE SEQUENCE [LARGE SCALE GENOMIC DNA]</scope>
    <source>
        <strain evidence="2 3">159</strain>
    </source>
</reference>
<evidence type="ECO:0000313" key="2">
    <source>
        <dbReference type="EMBL" id="AKP33929.1"/>
    </source>
</evidence>
<dbReference type="RefSeq" id="WP_048618885.1">
    <property type="nucleotide sequence ID" value="NZ_CABMLM010000013.1"/>
</dbReference>
<accession>A0ABN4H6S8</accession>
<proteinExistence type="predicted"/>
<organism evidence="2 3">
    <name type="scientific">Yersinia aleksiciae</name>
    <dbReference type="NCBI Taxonomy" id="263819"/>
    <lineage>
        <taxon>Bacteria</taxon>
        <taxon>Pseudomonadati</taxon>
        <taxon>Pseudomonadota</taxon>
        <taxon>Gammaproteobacteria</taxon>
        <taxon>Enterobacterales</taxon>
        <taxon>Yersiniaceae</taxon>
        <taxon>Yersinia</taxon>
    </lineage>
</organism>
<evidence type="ECO:0000313" key="3">
    <source>
        <dbReference type="Proteomes" id="UP000069914"/>
    </source>
</evidence>